<reference evidence="1" key="1">
    <citation type="submission" date="2024-05" db="EMBL/GenBank/DDBJ databases">
        <title>30 novel species of actinomycetes from the DSMZ collection.</title>
        <authorList>
            <person name="Nouioui I."/>
        </authorList>
    </citation>
    <scope>NUCLEOTIDE SEQUENCE</scope>
    <source>
        <strain evidence="1">DSM 3412</strain>
    </source>
</reference>
<proteinExistence type="predicted"/>
<name>A0ABU2ZA66_9ACTN</name>
<evidence type="ECO:0000313" key="1">
    <source>
        <dbReference type="EMBL" id="MDT0572297.1"/>
    </source>
</evidence>
<organism evidence="1 2">
    <name type="scientific">Streptomyces gottesmaniae</name>
    <dbReference type="NCBI Taxonomy" id="3075518"/>
    <lineage>
        <taxon>Bacteria</taxon>
        <taxon>Bacillati</taxon>
        <taxon>Actinomycetota</taxon>
        <taxon>Actinomycetes</taxon>
        <taxon>Kitasatosporales</taxon>
        <taxon>Streptomycetaceae</taxon>
        <taxon>Streptomyces</taxon>
    </lineage>
</organism>
<gene>
    <name evidence="1" type="ORF">RM704_33395</name>
</gene>
<dbReference type="Proteomes" id="UP001180737">
    <property type="component" value="Unassembled WGS sequence"/>
</dbReference>
<accession>A0ABU2ZA66</accession>
<dbReference type="EMBL" id="JAVRFJ010000037">
    <property type="protein sequence ID" value="MDT0572297.1"/>
    <property type="molecule type" value="Genomic_DNA"/>
</dbReference>
<protein>
    <submittedName>
        <fullName evidence="1">Uncharacterized protein</fullName>
    </submittedName>
</protein>
<sequence>MAHDVMPFLQPAPQVLTCGPWQLADTEGTGELPALLPDWDPQADLALSRHVTVDHPRALADCRLPPDTPLALVVDWHSSAAHYTGSAFRRLVVDATTLTVQIKLSGTDLGGTLVIHTRLVLADDVSRPEAAPPFTPLHAGEILCEQSTEVRLEGSASRFPISVIDFPLHGFDEDARWVLGLPEDPAVPVTGGIRLYLNRTDTELVTAATRAAAPTSMQRRLLETMYDDVARQLVEACLRPAWRDAVTDAADEPGSLAESLTVLVSNLFHGASLQTVATWREAEPSVFAAALQGALRRQHQKRRETP</sequence>
<dbReference type="RefSeq" id="WP_033526542.1">
    <property type="nucleotide sequence ID" value="NZ_JAVRFJ010000037.1"/>
</dbReference>
<comment type="caution">
    <text evidence="1">The sequence shown here is derived from an EMBL/GenBank/DDBJ whole genome shotgun (WGS) entry which is preliminary data.</text>
</comment>
<keyword evidence="2" id="KW-1185">Reference proteome</keyword>
<evidence type="ECO:0000313" key="2">
    <source>
        <dbReference type="Proteomes" id="UP001180737"/>
    </source>
</evidence>